<accession>A0ABS8ANK5</accession>
<evidence type="ECO:0000313" key="2">
    <source>
        <dbReference type="Proteomes" id="UP001165296"/>
    </source>
</evidence>
<keyword evidence="2" id="KW-1185">Reference proteome</keyword>
<dbReference type="RefSeq" id="WP_226174007.1">
    <property type="nucleotide sequence ID" value="NZ_JAJADR010000002.1"/>
</dbReference>
<sequence length="109" mass="12230">MKKYYTSVFGLLFAVLTYSEARGQTIINAQYRPINGLSDPELPDPRYAGALEVDELKEQVQLLTDAYSRLVEQNNLQADRLQALERLVRAVGPPPARTLPNSALSIRKL</sequence>
<dbReference type="Proteomes" id="UP001165296">
    <property type="component" value="Unassembled WGS sequence"/>
</dbReference>
<comment type="caution">
    <text evidence="1">The sequence shown here is derived from an EMBL/GenBank/DDBJ whole genome shotgun (WGS) entry which is preliminary data.</text>
</comment>
<gene>
    <name evidence="1" type="ORF">LGH74_07335</name>
</gene>
<organism evidence="1 2">
    <name type="scientific">Hymenobacter lucidus</name>
    <dbReference type="NCBI Taxonomy" id="2880930"/>
    <lineage>
        <taxon>Bacteria</taxon>
        <taxon>Pseudomonadati</taxon>
        <taxon>Bacteroidota</taxon>
        <taxon>Cytophagia</taxon>
        <taxon>Cytophagales</taxon>
        <taxon>Hymenobacteraceae</taxon>
        <taxon>Hymenobacter</taxon>
    </lineage>
</organism>
<name>A0ABS8ANK5_9BACT</name>
<dbReference type="EMBL" id="JAJADR010000002">
    <property type="protein sequence ID" value="MCB2407785.1"/>
    <property type="molecule type" value="Genomic_DNA"/>
</dbReference>
<evidence type="ECO:0000313" key="1">
    <source>
        <dbReference type="EMBL" id="MCB2407785.1"/>
    </source>
</evidence>
<protein>
    <submittedName>
        <fullName evidence="1">Uncharacterized protein</fullName>
    </submittedName>
</protein>
<proteinExistence type="predicted"/>
<reference evidence="1" key="1">
    <citation type="submission" date="2021-10" db="EMBL/GenBank/DDBJ databases">
        <authorList>
            <person name="Dean J.D."/>
            <person name="Kim M.K."/>
            <person name="Newey C.N."/>
            <person name="Stoker T.S."/>
            <person name="Thompson D.W."/>
            <person name="Grose J.H."/>
        </authorList>
    </citation>
    <scope>NUCLEOTIDE SEQUENCE</scope>
    <source>
        <strain evidence="1">BT178</strain>
    </source>
</reference>